<dbReference type="GO" id="GO:0005829">
    <property type="term" value="C:cytosol"/>
    <property type="evidence" value="ECO:0007669"/>
    <property type="project" value="TreeGrafter"/>
</dbReference>
<evidence type="ECO:0000256" key="1">
    <source>
        <dbReference type="ARBA" id="ARBA00019186"/>
    </source>
</evidence>
<dbReference type="Gene3D" id="3.40.50.10900">
    <property type="entry name" value="PAC-like subunit"/>
    <property type="match status" value="2"/>
</dbReference>
<accession>A0A9P5YIF1</accession>
<dbReference type="InterPro" id="IPR038389">
    <property type="entry name" value="PSMG2_sf"/>
</dbReference>
<evidence type="ECO:0000313" key="6">
    <source>
        <dbReference type="Proteomes" id="UP000807353"/>
    </source>
</evidence>
<keyword evidence="6" id="KW-1185">Reference proteome</keyword>
<evidence type="ECO:0000256" key="2">
    <source>
        <dbReference type="ARBA" id="ARBA00023186"/>
    </source>
</evidence>
<dbReference type="PANTHER" id="PTHR12970:SF1">
    <property type="entry name" value="PROTEASOME ASSEMBLY CHAPERONE 2"/>
    <property type="match status" value="1"/>
</dbReference>
<reference evidence="5" key="1">
    <citation type="submission" date="2020-11" db="EMBL/GenBank/DDBJ databases">
        <authorList>
            <consortium name="DOE Joint Genome Institute"/>
            <person name="Ahrendt S."/>
            <person name="Riley R."/>
            <person name="Andreopoulos W."/>
            <person name="Labutti K."/>
            <person name="Pangilinan J."/>
            <person name="Ruiz-Duenas F.J."/>
            <person name="Barrasa J.M."/>
            <person name="Sanchez-Garcia M."/>
            <person name="Camarero S."/>
            <person name="Miyauchi S."/>
            <person name="Serrano A."/>
            <person name="Linde D."/>
            <person name="Babiker R."/>
            <person name="Drula E."/>
            <person name="Ayuso-Fernandez I."/>
            <person name="Pacheco R."/>
            <person name="Padilla G."/>
            <person name="Ferreira P."/>
            <person name="Barriuso J."/>
            <person name="Kellner H."/>
            <person name="Castanera R."/>
            <person name="Alfaro M."/>
            <person name="Ramirez L."/>
            <person name="Pisabarro A.G."/>
            <person name="Kuo A."/>
            <person name="Tritt A."/>
            <person name="Lipzen A."/>
            <person name="He G."/>
            <person name="Yan M."/>
            <person name="Ng V."/>
            <person name="Cullen D."/>
            <person name="Martin F."/>
            <person name="Rosso M.-N."/>
            <person name="Henrissat B."/>
            <person name="Hibbett D."/>
            <person name="Martinez A.T."/>
            <person name="Grigoriev I.V."/>
        </authorList>
    </citation>
    <scope>NUCLEOTIDE SEQUENCE</scope>
    <source>
        <strain evidence="5">CBS 247.69</strain>
    </source>
</reference>
<dbReference type="GO" id="GO:0043248">
    <property type="term" value="P:proteasome assembly"/>
    <property type="evidence" value="ECO:0007669"/>
    <property type="project" value="TreeGrafter"/>
</dbReference>
<evidence type="ECO:0000256" key="4">
    <source>
        <dbReference type="PIRNR" id="PIRNR010044"/>
    </source>
</evidence>
<dbReference type="Pfam" id="PF09754">
    <property type="entry name" value="PAC2"/>
    <property type="match status" value="1"/>
</dbReference>
<dbReference type="EMBL" id="MU150229">
    <property type="protein sequence ID" value="KAF9469879.1"/>
    <property type="molecule type" value="Genomic_DNA"/>
</dbReference>
<comment type="caution">
    <text evidence="5">The sequence shown here is derived from an EMBL/GenBank/DDBJ whole genome shotgun (WGS) entry which is preliminary data.</text>
</comment>
<dbReference type="Proteomes" id="UP000807353">
    <property type="component" value="Unassembled WGS sequence"/>
</dbReference>
<organism evidence="5 6">
    <name type="scientific">Collybia nuda</name>
    <dbReference type="NCBI Taxonomy" id="64659"/>
    <lineage>
        <taxon>Eukaryota</taxon>
        <taxon>Fungi</taxon>
        <taxon>Dikarya</taxon>
        <taxon>Basidiomycota</taxon>
        <taxon>Agaricomycotina</taxon>
        <taxon>Agaricomycetes</taxon>
        <taxon>Agaricomycetidae</taxon>
        <taxon>Agaricales</taxon>
        <taxon>Tricholomatineae</taxon>
        <taxon>Clitocybaceae</taxon>
        <taxon>Collybia</taxon>
    </lineage>
</organism>
<comment type="function">
    <text evidence="4">Involved in 20S proteasome assembly.</text>
</comment>
<name>A0A9P5YIF1_9AGAR</name>
<protein>
    <recommendedName>
        <fullName evidence="1 4">Proteasome assembly chaperone 2</fullName>
    </recommendedName>
</protein>
<evidence type="ECO:0000313" key="5">
    <source>
        <dbReference type="EMBL" id="KAF9469879.1"/>
    </source>
</evidence>
<comment type="subunit">
    <text evidence="4">Component of the 20S proteasome chaperone.</text>
</comment>
<dbReference type="GO" id="GO:0005634">
    <property type="term" value="C:nucleus"/>
    <property type="evidence" value="ECO:0007669"/>
    <property type="project" value="TreeGrafter"/>
</dbReference>
<proteinExistence type="inferred from homology"/>
<keyword evidence="2 4" id="KW-0143">Chaperone</keyword>
<dbReference type="InterPro" id="IPR016562">
    <property type="entry name" value="Proteasome_assmbl_chp_2_euk"/>
</dbReference>
<dbReference type="PIRSF" id="PIRSF010044">
    <property type="entry name" value="UCP010044"/>
    <property type="match status" value="1"/>
</dbReference>
<gene>
    <name evidence="5" type="ORF">BDZ94DRAFT_1243456</name>
</gene>
<sequence length="257" mass="27829">MDTFIYPALNSSELFGKTLIVPIVSAANVSQLAVDLLITSSSLVRLAIFDSEFFVPVAGGREDGIDGITAPLELYGKSGTNLLIIQQRSPVLKSRKSKFVASLLQFIQESGFGCVLFLSGVELTNRMDSQMFTPTYQVQLQRGPGLHGTILNTLNSLPIPMFQSPRSDGEHGDINIPSIPGGGLSRRILSSLPDTWSTPTASLLHFVLEGDNRADARLFAGVVAKVVCLDSLIEEWKSPSSWKLGLFGAPHDYTLYG</sequence>
<dbReference type="InterPro" id="IPR019151">
    <property type="entry name" value="Proteasome_assmbl_chaperone_2"/>
</dbReference>
<dbReference type="PANTHER" id="PTHR12970">
    <property type="entry name" value="PROTEASOME ASSEMBLY CHAPERONE 2"/>
    <property type="match status" value="1"/>
</dbReference>
<comment type="similarity">
    <text evidence="3 4">Belongs to the PSMG2 family.</text>
</comment>
<evidence type="ECO:0000256" key="3">
    <source>
        <dbReference type="ARBA" id="ARBA00025745"/>
    </source>
</evidence>
<dbReference type="SUPFAM" id="SSF159659">
    <property type="entry name" value="Cgl1923-like"/>
    <property type="match status" value="1"/>
</dbReference>
<dbReference type="AlphaFoldDB" id="A0A9P5YIF1"/>
<dbReference type="OrthoDB" id="10260712at2759"/>